<comment type="catalytic activity">
    <reaction evidence="1">
        <text>1-(5-phospho-beta-D-ribosyl)-5'-AMP + H2O = 1-(5-phospho-beta-D-ribosyl)-5-[(5-phospho-beta-D-ribosylamino)methylideneamino]imidazole-4-carboxamide</text>
        <dbReference type="Rhea" id="RHEA:20049"/>
        <dbReference type="ChEBI" id="CHEBI:15377"/>
        <dbReference type="ChEBI" id="CHEBI:58435"/>
        <dbReference type="ChEBI" id="CHEBI:59457"/>
        <dbReference type="EC" id="3.5.4.19"/>
    </reaction>
</comment>
<keyword evidence="21" id="KW-0511">Multifunctional enzyme</keyword>
<keyword evidence="24" id="KW-0472">Membrane</keyword>
<dbReference type="InterPro" id="IPR036291">
    <property type="entry name" value="NAD(P)-bd_dom_sf"/>
</dbReference>
<dbReference type="GO" id="GO:0005524">
    <property type="term" value="F:ATP binding"/>
    <property type="evidence" value="ECO:0007669"/>
    <property type="project" value="UniProtKB-KW"/>
</dbReference>
<evidence type="ECO:0000256" key="3">
    <source>
        <dbReference type="ARBA" id="ARBA00001947"/>
    </source>
</evidence>
<comment type="pathway">
    <text evidence="4">Amino-acid biosynthesis; L-histidine biosynthesis; L-histidine from 5-phospho-alpha-D-ribose 1-diphosphate: step 9/9.</text>
</comment>
<dbReference type="UniPathway" id="UPA00031">
    <property type="reaction ID" value="UER00007"/>
</dbReference>
<keyword evidence="14" id="KW-0547">Nucleotide-binding</keyword>
<dbReference type="EMBL" id="AFRT01000043">
    <property type="protein sequence ID" value="ELU45715.1"/>
    <property type="molecule type" value="Genomic_DNA"/>
</dbReference>
<dbReference type="InterPro" id="IPR008179">
    <property type="entry name" value="HisE"/>
</dbReference>
<dbReference type="GO" id="GO:0004399">
    <property type="term" value="F:histidinol dehydrogenase activity"/>
    <property type="evidence" value="ECO:0007669"/>
    <property type="project" value="UniProtKB-EC"/>
</dbReference>
<accession>L8X688</accession>
<dbReference type="AlphaFoldDB" id="L8X688"/>
<dbReference type="SUPFAM" id="SSF53720">
    <property type="entry name" value="ALDH-like"/>
    <property type="match status" value="1"/>
</dbReference>
<evidence type="ECO:0000256" key="12">
    <source>
        <dbReference type="ARBA" id="ARBA00022605"/>
    </source>
</evidence>
<dbReference type="OrthoDB" id="1703565at2759"/>
<evidence type="ECO:0000313" key="26">
    <source>
        <dbReference type="EMBL" id="ELU45715.1"/>
    </source>
</evidence>
<dbReference type="GO" id="GO:0005829">
    <property type="term" value="C:cytosol"/>
    <property type="evidence" value="ECO:0007669"/>
    <property type="project" value="TreeGrafter"/>
</dbReference>
<keyword evidence="15" id="KW-0378">Hydrolase</keyword>
<evidence type="ECO:0000256" key="2">
    <source>
        <dbReference type="ARBA" id="ARBA00001460"/>
    </source>
</evidence>
<dbReference type="Pfam" id="PF01502">
    <property type="entry name" value="PRA-CH"/>
    <property type="match status" value="1"/>
</dbReference>
<feature type="transmembrane region" description="Helical" evidence="24">
    <location>
        <begin position="6"/>
        <end position="27"/>
    </location>
</feature>
<reference evidence="26 27" key="1">
    <citation type="journal article" date="2013" name="Nat. Commun.">
        <title>The evolution and pathogenic mechanisms of the rice sheath blight pathogen.</title>
        <authorList>
            <person name="Zheng A."/>
            <person name="Lin R."/>
            <person name="Xu L."/>
            <person name="Qin P."/>
            <person name="Tang C."/>
            <person name="Ai P."/>
            <person name="Zhang D."/>
            <person name="Liu Y."/>
            <person name="Sun Z."/>
            <person name="Feng H."/>
            <person name="Wang Y."/>
            <person name="Chen Y."/>
            <person name="Liang X."/>
            <person name="Fu R."/>
            <person name="Li Q."/>
            <person name="Zhang J."/>
            <person name="Yu X."/>
            <person name="Xie Z."/>
            <person name="Ding L."/>
            <person name="Guan P."/>
            <person name="Tang J."/>
            <person name="Liang Y."/>
            <person name="Wang S."/>
            <person name="Deng Q."/>
            <person name="Li S."/>
            <person name="Zhu J."/>
            <person name="Wang L."/>
            <person name="Liu H."/>
            <person name="Li P."/>
        </authorList>
    </citation>
    <scope>NUCLEOTIDE SEQUENCE [LARGE SCALE GENOMIC DNA]</scope>
    <source>
        <strain evidence="27">AG-1 IA</strain>
    </source>
</reference>
<evidence type="ECO:0000256" key="21">
    <source>
        <dbReference type="ARBA" id="ARBA00023268"/>
    </source>
</evidence>
<dbReference type="EC" id="1.1.1.23" evidence="10"/>
<dbReference type="NCBIfam" id="TIGR03188">
    <property type="entry name" value="histidine_hisI"/>
    <property type="match status" value="1"/>
</dbReference>
<evidence type="ECO:0000259" key="25">
    <source>
        <dbReference type="Pfam" id="PF01502"/>
    </source>
</evidence>
<dbReference type="Pfam" id="PF00815">
    <property type="entry name" value="Histidinol_dh"/>
    <property type="match status" value="1"/>
</dbReference>
<dbReference type="InterPro" id="IPR002496">
    <property type="entry name" value="PRib_AMP_CycHydrolase_dom"/>
</dbReference>
<dbReference type="HAMAP" id="MF_01024">
    <property type="entry name" value="HisD"/>
    <property type="match status" value="1"/>
</dbReference>
<dbReference type="NCBIfam" id="TIGR00069">
    <property type="entry name" value="hisD"/>
    <property type="match status" value="1"/>
</dbReference>
<evidence type="ECO:0000256" key="6">
    <source>
        <dbReference type="ARBA" id="ARBA00005204"/>
    </source>
</evidence>
<dbReference type="PRINTS" id="PR00083">
    <property type="entry name" value="HOLDHDRGNASE"/>
</dbReference>
<sequence length="1184" mass="127040">MPGLDPFFYSVVVAIFTVLISAMGLFTHKWDPKDKVRGSTGLGLCLAKILVKNGAHVSIVARNQDKLNQAITELEVSYSLRVSPAQIIKSYSFSLTDSAGSVAALDAASAPFEGRAPDALFLCAGASRPRFFIDDDTEALERGMRDAYWIQTLANSTQAGIKKMVRQKVHGKIVFVGSMLSYMSFMGWSNYAPGKHALRGLADGLASECQLYDISVQMYFPCTMETPGYEEENKLKPDLLKKLEETDKGMTPEAAAEAMYKGKCFTNIPSCTPTNATTGIQSGQQHISGDLLTSIFRAGTRGITPNHNPLVDSVLALIAWIGIPIWRWTVDSAVKGHKKEHAEYLLISATTRCGPVLLPASSKYSLTTGSIYYVFPDGSVPPSVDQVATWLDQGASKVVVSLALAKDLFGAIPPEKLVLLLDAGSASAVTDKIRAIVSGVLLKTPAIDADLLESVKQFFKGLSFYILPSAEITPTAASIQSLKRLGVTLVIPSSQLTLSPTSSSQLNIGDAFVAPLTSDRPDGLFPTIVTAFNLGGRSLGLVYSSKESITESICTGKGVYQSRKHGIWRKGETSGAVQEVVSLRADCDSDSLEFSVIQHGTGFCHLGTTTCFGELGGLPVLERTLQQRLQTSPQGSYTRRLFEDPKLLRAKIMEEADELCAAETREDVAFEAADLIYFALTKCVKAGVSLADIEASLDLKAKKVTRRPGNAKPQWTQPEAPKPPPTVAKTIPTHPTASDAQVISNNDGSIRMRTVDLNSCSRSERAQLLKRPVLKSDEMIAKVKPIVDEVRTRGDAALIDLAAKFDRAQLSTTIISPPFSAESMELDPDVKSAIDQAYANIYKFHVAQAEKAPLVVETMPGVTCTRFARPIARVGLYVPGGTAVLPSTALMLGIPAQVAGCKEIVLATPPRPDGSVVPEVMYVAKLIGASAVLKSGGGQAVAAMAYGTETVPKVDKIFGPGNQWVTAAKMLVQNDTDALVSIDMPAGPSEVLVISDMTGNPAFVAADLLSQAEHGIDSQVVLVAVGLTDERLAEIEREVDVQARALERVEIVRESVRKSLIVRVANDTEAINFSNEYAPEHLIIHLENAQEAVKSIENAGSVFVGPFTPESCGDYASGTNHTLPTNGYARQFSGVNTLSFQKHITSQEITKEGLRNLGPVVITLADCEGLQAHGNAVRVRLAAI</sequence>
<dbReference type="InterPro" id="IPR001692">
    <property type="entry name" value="Histidinol_DH_CS"/>
</dbReference>
<evidence type="ECO:0000256" key="19">
    <source>
        <dbReference type="ARBA" id="ARBA00023027"/>
    </source>
</evidence>
<dbReference type="Gene3D" id="1.20.5.1300">
    <property type="match status" value="1"/>
</dbReference>
<dbReference type="Gene3D" id="3.40.50.1980">
    <property type="entry name" value="Nitrogenase molybdenum iron protein domain"/>
    <property type="match status" value="2"/>
</dbReference>
<comment type="catalytic activity">
    <reaction evidence="22">
        <text>L-histidinol + 2 NAD(+) + H2O = L-histidine + 2 NADH + 3 H(+)</text>
        <dbReference type="Rhea" id="RHEA:20641"/>
        <dbReference type="ChEBI" id="CHEBI:15377"/>
        <dbReference type="ChEBI" id="CHEBI:15378"/>
        <dbReference type="ChEBI" id="CHEBI:57540"/>
        <dbReference type="ChEBI" id="CHEBI:57595"/>
        <dbReference type="ChEBI" id="CHEBI:57699"/>
        <dbReference type="ChEBI" id="CHEBI:57945"/>
        <dbReference type="EC" id="1.1.1.23"/>
    </reaction>
</comment>
<keyword evidence="18" id="KW-0560">Oxidoreductase</keyword>
<dbReference type="Gene3D" id="3.10.20.810">
    <property type="entry name" value="Phosphoribosyl-AMP cyclohydrolase"/>
    <property type="match status" value="1"/>
</dbReference>
<dbReference type="FunFam" id="1.20.5.1300:FF:000002">
    <property type="entry name" value="Histidinol dehydrogenase, chloroplastic"/>
    <property type="match status" value="1"/>
</dbReference>
<dbReference type="HOGENOM" id="CLU_006732_0_2_1"/>
<keyword evidence="20" id="KW-0368">Histidine biosynthesis</keyword>
<dbReference type="InterPro" id="IPR038019">
    <property type="entry name" value="PRib_AMP_CycHydrolase_sf"/>
</dbReference>
<dbReference type="FunFam" id="3.40.50.1980:FF:000050">
    <property type="entry name" value="Histidine biosynthesis trifunctional protein"/>
    <property type="match status" value="1"/>
</dbReference>
<dbReference type="CDD" id="cd06572">
    <property type="entry name" value="Histidinol_dh"/>
    <property type="match status" value="1"/>
</dbReference>
<dbReference type="GO" id="GO:0051287">
    <property type="term" value="F:NAD binding"/>
    <property type="evidence" value="ECO:0007669"/>
    <property type="project" value="InterPro"/>
</dbReference>
<dbReference type="CDD" id="cd11546">
    <property type="entry name" value="NTP-PPase_His4"/>
    <property type="match status" value="1"/>
</dbReference>
<evidence type="ECO:0000256" key="24">
    <source>
        <dbReference type="SAM" id="Phobius"/>
    </source>
</evidence>
<dbReference type="Proteomes" id="UP000011668">
    <property type="component" value="Unassembled WGS sequence"/>
</dbReference>
<dbReference type="STRING" id="983506.L8X688"/>
<keyword evidence="24" id="KW-0812">Transmembrane</keyword>
<keyword evidence="24" id="KW-1133">Transmembrane helix</keyword>
<evidence type="ECO:0000256" key="5">
    <source>
        <dbReference type="ARBA" id="ARBA00005169"/>
    </source>
</evidence>
<feature type="region of interest" description="Disordered" evidence="23">
    <location>
        <begin position="704"/>
        <end position="744"/>
    </location>
</feature>
<feature type="compositionally biased region" description="Polar residues" evidence="23">
    <location>
        <begin position="733"/>
        <end position="744"/>
    </location>
</feature>
<dbReference type="PANTHER" id="PTHR21256:SF2">
    <property type="entry name" value="HISTIDINE BIOSYNTHESIS TRIFUNCTIONAL PROTEIN"/>
    <property type="match status" value="1"/>
</dbReference>
<comment type="pathway">
    <text evidence="5">Amino-acid biosynthesis; L-histidine biosynthesis; L-histidine from 5-phospho-alpha-D-ribose 1-diphosphate: step 3/9.</text>
</comment>
<organism evidence="26 27">
    <name type="scientific">Thanatephorus cucumeris (strain AG1-IA)</name>
    <name type="common">Rice sheath blight fungus</name>
    <name type="synonym">Rhizoctonia solani</name>
    <dbReference type="NCBI Taxonomy" id="983506"/>
    <lineage>
        <taxon>Eukaryota</taxon>
        <taxon>Fungi</taxon>
        <taxon>Dikarya</taxon>
        <taxon>Basidiomycota</taxon>
        <taxon>Agaricomycotina</taxon>
        <taxon>Agaricomycetes</taxon>
        <taxon>Cantharellales</taxon>
        <taxon>Ceratobasidiaceae</taxon>
        <taxon>Rhizoctonia</taxon>
        <taxon>Rhizoctonia solani AG-1</taxon>
    </lineage>
</organism>
<comment type="catalytic activity">
    <reaction evidence="2">
        <text>1-(5-phospho-beta-D-ribosyl)-ATP + H2O = 1-(5-phospho-beta-D-ribosyl)-5'-AMP + diphosphate + H(+)</text>
        <dbReference type="Rhea" id="RHEA:22828"/>
        <dbReference type="ChEBI" id="CHEBI:15377"/>
        <dbReference type="ChEBI" id="CHEBI:15378"/>
        <dbReference type="ChEBI" id="CHEBI:33019"/>
        <dbReference type="ChEBI" id="CHEBI:59457"/>
        <dbReference type="ChEBI" id="CHEBI:73183"/>
        <dbReference type="EC" id="3.6.1.31"/>
    </reaction>
</comment>
<evidence type="ECO:0000256" key="20">
    <source>
        <dbReference type="ARBA" id="ARBA00023102"/>
    </source>
</evidence>
<evidence type="ECO:0000256" key="11">
    <source>
        <dbReference type="ARBA" id="ARBA00017884"/>
    </source>
</evidence>
<keyword evidence="19" id="KW-0520">NAD</keyword>
<protein>
    <recommendedName>
        <fullName evidence="11">Histidine biosynthesis trifunctional protein</fullName>
        <ecNumber evidence="10">1.1.1.23</ecNumber>
        <ecNumber evidence="9">3.5.4.19</ecNumber>
        <ecNumber evidence="8">3.6.1.31</ecNumber>
    </recommendedName>
</protein>
<evidence type="ECO:0000256" key="4">
    <source>
        <dbReference type="ARBA" id="ARBA00004940"/>
    </source>
</evidence>
<dbReference type="Pfam" id="PF00106">
    <property type="entry name" value="adh_short"/>
    <property type="match status" value="1"/>
</dbReference>
<keyword evidence="17" id="KW-0067">ATP-binding</keyword>
<dbReference type="InterPro" id="IPR016161">
    <property type="entry name" value="Ald_DH/histidinol_DH"/>
</dbReference>
<dbReference type="SUPFAM" id="SSF141734">
    <property type="entry name" value="HisI-like"/>
    <property type="match status" value="1"/>
</dbReference>
<keyword evidence="12" id="KW-0028">Amino-acid biosynthesis</keyword>
<dbReference type="GO" id="GO:0004635">
    <property type="term" value="F:phosphoribosyl-AMP cyclohydrolase activity"/>
    <property type="evidence" value="ECO:0007669"/>
    <property type="project" value="UniProtKB-EC"/>
</dbReference>
<evidence type="ECO:0000313" key="27">
    <source>
        <dbReference type="Proteomes" id="UP000011668"/>
    </source>
</evidence>
<dbReference type="PROSITE" id="PS00611">
    <property type="entry name" value="HISOL_DEHYDROGENASE"/>
    <property type="match status" value="1"/>
</dbReference>
<dbReference type="OMA" id="MAYGARE"/>
<evidence type="ECO:0000256" key="17">
    <source>
        <dbReference type="ARBA" id="ARBA00022840"/>
    </source>
</evidence>
<dbReference type="InterPro" id="IPR012131">
    <property type="entry name" value="Hstdl_DH"/>
</dbReference>
<dbReference type="InterPro" id="IPR021130">
    <property type="entry name" value="PRib-ATP_PPHydrolase-like"/>
</dbReference>
<dbReference type="PANTHER" id="PTHR21256">
    <property type="entry name" value="HISTIDINOL DEHYDROGENASE HDH"/>
    <property type="match status" value="1"/>
</dbReference>
<dbReference type="FunFam" id="3.10.20.810:FF:000002">
    <property type="entry name" value="Histidine biosynthesis trifunctional protein"/>
    <property type="match status" value="1"/>
</dbReference>
<evidence type="ECO:0000256" key="8">
    <source>
        <dbReference type="ARBA" id="ARBA00012414"/>
    </source>
</evidence>
<dbReference type="SUPFAM" id="SSF51735">
    <property type="entry name" value="NAD(P)-binding Rossmann-fold domains"/>
    <property type="match status" value="1"/>
</dbReference>
<dbReference type="FunFam" id="1.10.287.1080:FF:000002">
    <property type="entry name" value="Histidine biosynthesis bifunctional protein HisIE"/>
    <property type="match status" value="1"/>
</dbReference>
<dbReference type="Gene3D" id="3.40.50.720">
    <property type="entry name" value="NAD(P)-binding Rossmann-like Domain"/>
    <property type="match status" value="1"/>
</dbReference>
<evidence type="ECO:0000256" key="10">
    <source>
        <dbReference type="ARBA" id="ARBA00012965"/>
    </source>
</evidence>
<evidence type="ECO:0000256" key="9">
    <source>
        <dbReference type="ARBA" id="ARBA00012721"/>
    </source>
</evidence>
<dbReference type="EC" id="3.6.1.31" evidence="8"/>
<dbReference type="Pfam" id="PF01503">
    <property type="entry name" value="PRA-PH"/>
    <property type="match status" value="1"/>
</dbReference>
<dbReference type="FunFam" id="3.40.50.1980:FF:000001">
    <property type="entry name" value="Histidinol dehydrogenase"/>
    <property type="match status" value="1"/>
</dbReference>
<keyword evidence="16" id="KW-0862">Zinc</keyword>
<evidence type="ECO:0000256" key="1">
    <source>
        <dbReference type="ARBA" id="ARBA00000024"/>
    </source>
</evidence>
<comment type="similarity">
    <text evidence="7">In the C-terminal section; belongs to the histidinol dehydrogenase family.</text>
</comment>
<evidence type="ECO:0000256" key="14">
    <source>
        <dbReference type="ARBA" id="ARBA00022741"/>
    </source>
</evidence>
<dbReference type="SUPFAM" id="SSF101386">
    <property type="entry name" value="all-alpha NTP pyrophosphatases"/>
    <property type="match status" value="1"/>
</dbReference>
<comment type="cofactor">
    <cofactor evidence="3">
        <name>Zn(2+)</name>
        <dbReference type="ChEBI" id="CHEBI:29105"/>
    </cofactor>
</comment>
<name>L8X688_THACA</name>
<feature type="domain" description="Phosphoribosyl-AMP cyclohydrolase" evidence="25">
    <location>
        <begin position="541"/>
        <end position="612"/>
    </location>
</feature>
<evidence type="ECO:0000256" key="7">
    <source>
        <dbReference type="ARBA" id="ARBA00008260"/>
    </source>
</evidence>
<keyword evidence="27" id="KW-1185">Reference proteome</keyword>
<dbReference type="GO" id="GO:0004636">
    <property type="term" value="F:phosphoribosyl-ATP diphosphatase activity"/>
    <property type="evidence" value="ECO:0007669"/>
    <property type="project" value="UniProtKB-EC"/>
</dbReference>
<evidence type="ECO:0000256" key="16">
    <source>
        <dbReference type="ARBA" id="ARBA00022833"/>
    </source>
</evidence>
<dbReference type="GO" id="GO:0046872">
    <property type="term" value="F:metal ion binding"/>
    <property type="evidence" value="ECO:0007669"/>
    <property type="project" value="UniProtKB-KW"/>
</dbReference>
<dbReference type="InterPro" id="IPR002347">
    <property type="entry name" value="SDR_fam"/>
</dbReference>
<evidence type="ECO:0000256" key="23">
    <source>
        <dbReference type="SAM" id="MobiDB-lite"/>
    </source>
</evidence>
<dbReference type="EC" id="3.5.4.19" evidence="9"/>
<evidence type="ECO:0000256" key="18">
    <source>
        <dbReference type="ARBA" id="ARBA00023002"/>
    </source>
</evidence>
<comment type="caution">
    <text evidence="26">The sequence shown here is derived from an EMBL/GenBank/DDBJ whole genome shotgun (WGS) entry which is preliminary data.</text>
</comment>
<proteinExistence type="inferred from homology"/>
<dbReference type="GO" id="GO:0000105">
    <property type="term" value="P:L-histidine biosynthetic process"/>
    <property type="evidence" value="ECO:0007669"/>
    <property type="project" value="UniProtKB-UniPathway"/>
</dbReference>
<dbReference type="Gene3D" id="1.10.287.1080">
    <property type="entry name" value="MazG-like"/>
    <property type="match status" value="1"/>
</dbReference>
<comment type="pathway">
    <text evidence="6">Amino-acid biosynthesis; L-histidine biosynthesis; L-histidine from 5-phospho-alpha-D-ribose 1-diphosphate: step 2/9.</text>
</comment>
<evidence type="ECO:0000256" key="15">
    <source>
        <dbReference type="ARBA" id="ARBA00022801"/>
    </source>
</evidence>
<gene>
    <name evidence="26" type="ORF">AG1IA_00251</name>
</gene>
<feature type="transmembrane region" description="Helical" evidence="24">
    <location>
        <begin position="173"/>
        <end position="191"/>
    </location>
</feature>
<evidence type="ECO:0000256" key="13">
    <source>
        <dbReference type="ARBA" id="ARBA00022723"/>
    </source>
</evidence>
<keyword evidence="13" id="KW-0479">Metal-binding</keyword>
<evidence type="ECO:0000256" key="22">
    <source>
        <dbReference type="ARBA" id="ARBA00049489"/>
    </source>
</evidence>